<comment type="similarity">
    <text evidence="2">Belongs to the ribonuclease III family.</text>
</comment>
<evidence type="ECO:0000256" key="8">
    <source>
        <dbReference type="ARBA" id="ARBA00022884"/>
    </source>
</evidence>
<dbReference type="HAMAP" id="MF_00104">
    <property type="entry name" value="RNase_III"/>
    <property type="match status" value="1"/>
</dbReference>
<protein>
    <recommendedName>
        <fullName evidence="9">Ribonuclease 3</fullName>
        <ecNumber evidence="9">3.1.26.3</ecNumber>
    </recommendedName>
    <alternativeName>
        <fullName evidence="9">Ribonuclease III</fullName>
        <shortName evidence="9">RNase III</shortName>
    </alternativeName>
</protein>
<keyword evidence="5 9" id="KW-0540">Nuclease</keyword>
<dbReference type="PATRIC" id="fig|1618356.3.peg.380"/>
<evidence type="ECO:0000256" key="7">
    <source>
        <dbReference type="ARBA" id="ARBA00022801"/>
    </source>
</evidence>
<dbReference type="GO" id="GO:0004525">
    <property type="term" value="F:ribonuclease III activity"/>
    <property type="evidence" value="ECO:0007669"/>
    <property type="project" value="UniProtKB-UniRule"/>
</dbReference>
<dbReference type="GO" id="GO:0008033">
    <property type="term" value="P:tRNA processing"/>
    <property type="evidence" value="ECO:0007669"/>
    <property type="project" value="UniProtKB-KW"/>
</dbReference>
<evidence type="ECO:0000256" key="4">
    <source>
        <dbReference type="ARBA" id="ARBA00022664"/>
    </source>
</evidence>
<comment type="caution">
    <text evidence="12">The sequence shown here is derived from an EMBL/GenBank/DDBJ whole genome shotgun (WGS) entry which is preliminary data.</text>
</comment>
<comment type="catalytic activity">
    <reaction evidence="1 9">
        <text>Endonucleolytic cleavage to 5'-phosphomonoester.</text>
        <dbReference type="EC" id="3.1.26.3"/>
    </reaction>
</comment>
<dbReference type="Proteomes" id="UP000034160">
    <property type="component" value="Unassembled WGS sequence"/>
</dbReference>
<dbReference type="GO" id="GO:0006364">
    <property type="term" value="P:rRNA processing"/>
    <property type="evidence" value="ECO:0007669"/>
    <property type="project" value="UniProtKB-UniRule"/>
</dbReference>
<feature type="active site" evidence="9">
    <location>
        <position position="32"/>
    </location>
</feature>
<feature type="domain" description="RNase III" evidence="11">
    <location>
        <begin position="6"/>
        <end position="115"/>
    </location>
</feature>
<dbReference type="InterPro" id="IPR011907">
    <property type="entry name" value="RNase_III"/>
</dbReference>
<keyword evidence="9" id="KW-0699">rRNA-binding</keyword>
<dbReference type="CDD" id="cd10845">
    <property type="entry name" value="DSRM_RNAse_III_family"/>
    <property type="match status" value="1"/>
</dbReference>
<feature type="binding site" evidence="9">
    <location>
        <position position="104"/>
    </location>
    <ligand>
        <name>Mg(2+)</name>
        <dbReference type="ChEBI" id="CHEBI:18420"/>
    </ligand>
</feature>
<feature type="binding site" evidence="9">
    <location>
        <position position="28"/>
    </location>
    <ligand>
        <name>Mg(2+)</name>
        <dbReference type="ChEBI" id="CHEBI:18420"/>
    </ligand>
</feature>
<sequence length="208" mass="22644">MTSNQKQSFIHRSYCNEHPGEQSNERLEFLGDSVLSLVISHRLYQLLPNSPEGDLTSRRSHLVQTTTLSTKAILLGYDKKLKLSKGEEESGGRTNPGLMADTFEAVLGALFIDEGLEACRKFLTEVFPDTELTADIQTKDPKSLLQEKSQAAGMGTPTYETVEAVGPDHAKKFTIAVVLAGKRVVTGTGNSKQRAETDAAGNALSKLF</sequence>
<dbReference type="SUPFAM" id="SSF69065">
    <property type="entry name" value="RNase III domain-like"/>
    <property type="match status" value="1"/>
</dbReference>
<keyword evidence="6 9" id="KW-0255">Endonuclease</keyword>
<evidence type="ECO:0000256" key="5">
    <source>
        <dbReference type="ARBA" id="ARBA00022722"/>
    </source>
</evidence>
<dbReference type="AlphaFoldDB" id="A0A0G0Y722"/>
<keyword evidence="9" id="KW-0479">Metal-binding</keyword>
<dbReference type="Gene3D" id="1.10.1520.10">
    <property type="entry name" value="Ribonuclease III domain"/>
    <property type="match status" value="1"/>
</dbReference>
<dbReference type="SUPFAM" id="SSF54768">
    <property type="entry name" value="dsRNA-binding domain-like"/>
    <property type="match status" value="1"/>
</dbReference>
<reference evidence="12 13" key="1">
    <citation type="journal article" date="2015" name="Nature">
        <title>rRNA introns, odd ribosomes, and small enigmatic genomes across a large radiation of phyla.</title>
        <authorList>
            <person name="Brown C.T."/>
            <person name="Hug L.A."/>
            <person name="Thomas B.C."/>
            <person name="Sharon I."/>
            <person name="Castelle C.J."/>
            <person name="Singh A."/>
            <person name="Wilkins M.J."/>
            <person name="Williams K.H."/>
            <person name="Banfield J.F."/>
        </authorList>
    </citation>
    <scope>NUCLEOTIDE SEQUENCE [LARGE SCALE GENOMIC DNA]</scope>
</reference>
<dbReference type="EMBL" id="LCCN01000006">
    <property type="protein sequence ID" value="KKS32545.1"/>
    <property type="molecule type" value="Genomic_DNA"/>
</dbReference>
<comment type="cofactor">
    <cofactor evidence="9">
        <name>Mg(2+)</name>
        <dbReference type="ChEBI" id="CHEBI:18420"/>
    </cofactor>
</comment>
<dbReference type="NCBIfam" id="TIGR02191">
    <property type="entry name" value="RNaseIII"/>
    <property type="match status" value="1"/>
</dbReference>
<keyword evidence="9" id="KW-0963">Cytoplasm</keyword>
<dbReference type="GO" id="GO:0006397">
    <property type="term" value="P:mRNA processing"/>
    <property type="evidence" value="ECO:0007669"/>
    <property type="project" value="UniProtKB-UniRule"/>
</dbReference>
<evidence type="ECO:0000313" key="12">
    <source>
        <dbReference type="EMBL" id="KKS32545.1"/>
    </source>
</evidence>
<evidence type="ECO:0000256" key="1">
    <source>
        <dbReference type="ARBA" id="ARBA00000109"/>
    </source>
</evidence>
<dbReference type="InterPro" id="IPR014720">
    <property type="entry name" value="dsRBD_dom"/>
</dbReference>
<dbReference type="InterPro" id="IPR036389">
    <property type="entry name" value="RNase_III_sf"/>
</dbReference>
<comment type="function">
    <text evidence="9">Digests double-stranded RNA. Involved in the processing of primary rRNA transcript to yield the immediate precursors to the large and small rRNAs (23S and 16S). Processes some mRNAs, and tRNAs when they are encoded in the rRNA operon. Processes pre-crRNA and tracrRNA of type II CRISPR loci if present in the organism.</text>
</comment>
<dbReference type="PANTHER" id="PTHR11207">
    <property type="entry name" value="RIBONUCLEASE III"/>
    <property type="match status" value="1"/>
</dbReference>
<dbReference type="GO" id="GO:0019843">
    <property type="term" value="F:rRNA binding"/>
    <property type="evidence" value="ECO:0007669"/>
    <property type="project" value="UniProtKB-KW"/>
</dbReference>
<dbReference type="Pfam" id="PF14622">
    <property type="entry name" value="Ribonucleas_3_3"/>
    <property type="match status" value="1"/>
</dbReference>
<evidence type="ECO:0000256" key="6">
    <source>
        <dbReference type="ARBA" id="ARBA00022759"/>
    </source>
</evidence>
<gene>
    <name evidence="9" type="primary">rnc</name>
    <name evidence="12" type="ORF">UU93_C0006G0024</name>
</gene>
<keyword evidence="8 9" id="KW-0694">RNA-binding</keyword>
<dbReference type="GO" id="GO:0003725">
    <property type="term" value="F:double-stranded RNA binding"/>
    <property type="evidence" value="ECO:0007669"/>
    <property type="project" value="TreeGrafter"/>
</dbReference>
<evidence type="ECO:0000256" key="9">
    <source>
        <dbReference type="HAMAP-Rule" id="MF_00104"/>
    </source>
</evidence>
<dbReference type="PANTHER" id="PTHR11207:SF0">
    <property type="entry name" value="RIBONUCLEASE 3"/>
    <property type="match status" value="1"/>
</dbReference>
<evidence type="ECO:0000313" key="13">
    <source>
        <dbReference type="Proteomes" id="UP000034160"/>
    </source>
</evidence>
<dbReference type="EC" id="3.1.26.3" evidence="9"/>
<evidence type="ECO:0000256" key="3">
    <source>
        <dbReference type="ARBA" id="ARBA00022552"/>
    </source>
</evidence>
<comment type="subcellular location">
    <subcellularLocation>
        <location evidence="9">Cytoplasm</location>
    </subcellularLocation>
</comment>
<dbReference type="GO" id="GO:0046872">
    <property type="term" value="F:metal ion binding"/>
    <property type="evidence" value="ECO:0007669"/>
    <property type="project" value="UniProtKB-KW"/>
</dbReference>
<proteinExistence type="inferred from homology"/>
<dbReference type="GO" id="GO:0005737">
    <property type="term" value="C:cytoplasm"/>
    <property type="evidence" value="ECO:0007669"/>
    <property type="project" value="UniProtKB-SubCell"/>
</dbReference>
<keyword evidence="4 9" id="KW-0507">mRNA processing</keyword>
<dbReference type="Gene3D" id="3.30.160.20">
    <property type="match status" value="1"/>
</dbReference>
<dbReference type="CDD" id="cd00593">
    <property type="entry name" value="RIBOc"/>
    <property type="match status" value="1"/>
</dbReference>
<dbReference type="PROSITE" id="PS50142">
    <property type="entry name" value="RNASE_3_2"/>
    <property type="match status" value="1"/>
</dbReference>
<dbReference type="Pfam" id="PF00035">
    <property type="entry name" value="dsrm"/>
    <property type="match status" value="1"/>
</dbReference>
<dbReference type="SMART" id="SM00358">
    <property type="entry name" value="DSRM"/>
    <property type="match status" value="1"/>
</dbReference>
<keyword evidence="9" id="KW-0460">Magnesium</keyword>
<dbReference type="PROSITE" id="PS50137">
    <property type="entry name" value="DS_RBD"/>
    <property type="match status" value="1"/>
</dbReference>
<dbReference type="FunFam" id="1.10.1520.10:FF:000001">
    <property type="entry name" value="Ribonuclease 3"/>
    <property type="match status" value="1"/>
</dbReference>
<feature type="domain" description="DRBM" evidence="10">
    <location>
        <begin position="140"/>
        <end position="208"/>
    </location>
</feature>
<name>A0A0G0Y722_9BACT</name>
<dbReference type="STRING" id="1618356.UU93_C0006G0024"/>
<dbReference type="PROSITE" id="PS00517">
    <property type="entry name" value="RNASE_3_1"/>
    <property type="match status" value="1"/>
</dbReference>
<keyword evidence="9" id="KW-0819">tRNA processing</keyword>
<dbReference type="InterPro" id="IPR000999">
    <property type="entry name" value="RNase_III_dom"/>
</dbReference>
<organism evidence="12 13">
    <name type="scientific">Candidatus Amesbacteria bacterium GW2011_GWA2_42_12</name>
    <dbReference type="NCBI Taxonomy" id="1618356"/>
    <lineage>
        <taxon>Bacteria</taxon>
        <taxon>Candidatus Amesiibacteriota</taxon>
    </lineage>
</organism>
<feature type="active site" evidence="9">
    <location>
        <position position="104"/>
    </location>
</feature>
<dbReference type="GO" id="GO:0010468">
    <property type="term" value="P:regulation of gene expression"/>
    <property type="evidence" value="ECO:0007669"/>
    <property type="project" value="TreeGrafter"/>
</dbReference>
<evidence type="ECO:0000256" key="2">
    <source>
        <dbReference type="ARBA" id="ARBA00010183"/>
    </source>
</evidence>
<accession>A0A0G0Y722</accession>
<dbReference type="SMART" id="SM00535">
    <property type="entry name" value="RIBOc"/>
    <property type="match status" value="1"/>
</dbReference>
<keyword evidence="7 9" id="KW-0378">Hydrolase</keyword>
<evidence type="ECO:0000259" key="11">
    <source>
        <dbReference type="PROSITE" id="PS50142"/>
    </source>
</evidence>
<feature type="binding site" evidence="9">
    <location>
        <position position="101"/>
    </location>
    <ligand>
        <name>Mg(2+)</name>
        <dbReference type="ChEBI" id="CHEBI:18420"/>
    </ligand>
</feature>
<evidence type="ECO:0000259" key="10">
    <source>
        <dbReference type="PROSITE" id="PS50137"/>
    </source>
</evidence>
<keyword evidence="3 9" id="KW-0698">rRNA processing</keyword>
<comment type="subunit">
    <text evidence="9">Homodimer.</text>
</comment>